<gene>
    <name evidence="1" type="ORF">Edafosvirus1_122</name>
</gene>
<reference evidence="1" key="1">
    <citation type="submission" date="2018-10" db="EMBL/GenBank/DDBJ databases">
        <title>Hidden diversity of soil giant viruses.</title>
        <authorList>
            <person name="Schulz F."/>
            <person name="Alteio L."/>
            <person name="Goudeau D."/>
            <person name="Ryan E.M."/>
            <person name="Malmstrom R.R."/>
            <person name="Blanchard J."/>
            <person name="Woyke T."/>
        </authorList>
    </citation>
    <scope>NUCLEOTIDE SEQUENCE</scope>
    <source>
        <strain evidence="1">EDV1</strain>
    </source>
</reference>
<dbReference type="EMBL" id="MK072066">
    <property type="protein sequence ID" value="AYV77791.1"/>
    <property type="molecule type" value="Genomic_DNA"/>
</dbReference>
<organism evidence="1">
    <name type="scientific">Edafosvirus sp</name>
    <dbReference type="NCBI Taxonomy" id="2487765"/>
    <lineage>
        <taxon>Viruses</taxon>
        <taxon>Varidnaviria</taxon>
        <taxon>Bamfordvirae</taxon>
        <taxon>Nucleocytoviricota</taxon>
        <taxon>Megaviricetes</taxon>
        <taxon>Imitervirales</taxon>
        <taxon>Mimiviridae</taxon>
        <taxon>Klosneuvirinae</taxon>
    </lineage>
</organism>
<accession>A0A3G4ZUW7</accession>
<protein>
    <submittedName>
        <fullName evidence="1">Uncharacterized protein</fullName>
    </submittedName>
</protein>
<name>A0A3G4ZUW7_9VIRU</name>
<sequence length="135" mass="15473">MDVDHHDIPLYEAILSIFTYINSANSTFRNGYDTGFSDYRMYGKPNVKVSCLKYLSGYILGYEHSQFLHTKLRPVDCAKYSHEPSSVYHVGFLDGLNEGFFDHGDSEKYESDITDPEYRNGYATGCSDGLFFKMK</sequence>
<evidence type="ECO:0000313" key="1">
    <source>
        <dbReference type="EMBL" id="AYV77791.1"/>
    </source>
</evidence>
<proteinExistence type="predicted"/>